<dbReference type="SUPFAM" id="SSF52309">
    <property type="entry name" value="N-(deoxy)ribosyltransferase-like"/>
    <property type="match status" value="1"/>
</dbReference>
<gene>
    <name evidence="2" type="ORF">ERS852448_01215</name>
</gene>
<dbReference type="Gene3D" id="3.40.50.10400">
    <property type="entry name" value="Hypothetical protein PA1492"/>
    <property type="match status" value="1"/>
</dbReference>
<dbReference type="OrthoDB" id="9807423at2"/>
<organism evidence="2 3">
    <name type="scientific">Eubacterium ramulus</name>
    <dbReference type="NCBI Taxonomy" id="39490"/>
    <lineage>
        <taxon>Bacteria</taxon>
        <taxon>Bacillati</taxon>
        <taxon>Bacillota</taxon>
        <taxon>Clostridia</taxon>
        <taxon>Eubacteriales</taxon>
        <taxon>Eubacteriaceae</taxon>
        <taxon>Eubacterium</taxon>
    </lineage>
</organism>
<protein>
    <recommendedName>
        <fullName evidence="1">DUF7768 domain-containing protein</fullName>
    </recommendedName>
</protein>
<name>A0A173T2D1_EUBRA</name>
<dbReference type="Pfam" id="PF24963">
    <property type="entry name" value="DUF7768"/>
    <property type="match status" value="1"/>
</dbReference>
<dbReference type="Proteomes" id="UP000095492">
    <property type="component" value="Unassembled WGS sequence"/>
</dbReference>
<accession>A0A173T2D1</accession>
<feature type="domain" description="DUF7768" evidence="1">
    <location>
        <begin position="3"/>
        <end position="98"/>
    </location>
</feature>
<dbReference type="GeneID" id="97390831"/>
<evidence type="ECO:0000313" key="2">
    <source>
        <dbReference type="EMBL" id="CUM95478.1"/>
    </source>
</evidence>
<evidence type="ECO:0000259" key="1">
    <source>
        <dbReference type="Pfam" id="PF24963"/>
    </source>
</evidence>
<reference evidence="2 3" key="1">
    <citation type="submission" date="2015-09" db="EMBL/GenBank/DDBJ databases">
        <authorList>
            <consortium name="Pathogen Informatics"/>
        </authorList>
    </citation>
    <scope>NUCLEOTIDE SEQUENCE [LARGE SCALE GENOMIC DNA]</scope>
    <source>
        <strain evidence="2 3">2789STDY5608891</strain>
    </source>
</reference>
<dbReference type="InterPro" id="IPR056670">
    <property type="entry name" value="DUF7768"/>
</dbReference>
<dbReference type="AlphaFoldDB" id="A0A173T2D1"/>
<dbReference type="EMBL" id="CYYA01000007">
    <property type="protein sequence ID" value="CUM95478.1"/>
    <property type="molecule type" value="Genomic_DNA"/>
</dbReference>
<sequence>MMKIFICSPYQGNIEENKKKAAYYAKIVARAGNVPVAPHIYFPTFLDEKNPNERMTGIEMGLELMDTCDMVYVFGFEITEGMRFELEHAKEMKKPVRLYDRNFEQICVKTIPIDDRASDEYRSLVKGLKLMR</sequence>
<evidence type="ECO:0000313" key="3">
    <source>
        <dbReference type="Proteomes" id="UP000095492"/>
    </source>
</evidence>
<dbReference type="STRING" id="39490.ERS852448_01215"/>
<proteinExistence type="predicted"/>
<dbReference type="RefSeq" id="WP_055289968.1">
    <property type="nucleotide sequence ID" value="NZ_CP173382.1"/>
</dbReference>